<name>A0A7W3JAC3_9MICO</name>
<protein>
    <submittedName>
        <fullName evidence="1">Uncharacterized protein</fullName>
    </submittedName>
</protein>
<evidence type="ECO:0000313" key="2">
    <source>
        <dbReference type="Proteomes" id="UP000540568"/>
    </source>
</evidence>
<accession>A0A7W3JAC3</accession>
<dbReference type="Proteomes" id="UP000540568">
    <property type="component" value="Unassembled WGS sequence"/>
</dbReference>
<sequence length="256" mass="27864">MKNWVRATDPRASVAWLDGLEDALTGYWAPPGYADSTWILHAMYQNEALAGLGTHDDVEKDLVGRGLAQPDVVSGIDLTASTMDTGTPLGFVERPGPEWSRLRWRERFGPSMAEQLAERSYPPNDLALRTGASWSASIAAPPEGSMDEASLMALVDVLATITGGAQDAPITAFYGEVPANDYEQPTAFTGPLGALRELTDTLDATPSNLWPADRSWFVLTDWDITSTGIWGTRQTIDAVRRHPDLETIDWTRGATS</sequence>
<evidence type="ECO:0000313" key="1">
    <source>
        <dbReference type="EMBL" id="MBA8809140.1"/>
    </source>
</evidence>
<comment type="caution">
    <text evidence="1">The sequence shown here is derived from an EMBL/GenBank/DDBJ whole genome shotgun (WGS) entry which is preliminary data.</text>
</comment>
<proteinExistence type="predicted"/>
<dbReference type="RefSeq" id="WP_182617786.1">
    <property type="nucleotide sequence ID" value="NZ_BAAATF010000003.1"/>
</dbReference>
<dbReference type="AlphaFoldDB" id="A0A7W3JAC3"/>
<dbReference type="EMBL" id="JACGWV010000001">
    <property type="protein sequence ID" value="MBA8809140.1"/>
    <property type="molecule type" value="Genomic_DNA"/>
</dbReference>
<gene>
    <name evidence="1" type="ORF">FHX71_003082</name>
</gene>
<keyword evidence="2" id="KW-1185">Reference proteome</keyword>
<reference evidence="1 2" key="1">
    <citation type="submission" date="2020-07" db="EMBL/GenBank/DDBJ databases">
        <title>Sequencing the genomes of 1000 actinobacteria strains.</title>
        <authorList>
            <person name="Klenk H.-P."/>
        </authorList>
    </citation>
    <scope>NUCLEOTIDE SEQUENCE [LARGE SCALE GENOMIC DNA]</scope>
    <source>
        <strain evidence="1 2">DSM 44121</strain>
    </source>
</reference>
<organism evidence="1 2">
    <name type="scientific">Promicromonospora sukumoe</name>
    <dbReference type="NCBI Taxonomy" id="88382"/>
    <lineage>
        <taxon>Bacteria</taxon>
        <taxon>Bacillati</taxon>
        <taxon>Actinomycetota</taxon>
        <taxon>Actinomycetes</taxon>
        <taxon>Micrococcales</taxon>
        <taxon>Promicromonosporaceae</taxon>
        <taxon>Promicromonospora</taxon>
    </lineage>
</organism>